<reference evidence="4 5" key="1">
    <citation type="submission" date="2018-10" db="EMBL/GenBank/DDBJ databases">
        <title>Phylogenomics of Brevibacillus.</title>
        <authorList>
            <person name="Dunlap C."/>
        </authorList>
    </citation>
    <scope>NUCLEOTIDE SEQUENCE [LARGE SCALE GENOMIC DNA]</scope>
    <source>
        <strain evidence="4 5">NRRL NRS 1219</strain>
    </source>
</reference>
<reference evidence="3 6" key="2">
    <citation type="submission" date="2019-06" db="EMBL/GenBank/DDBJ databases">
        <title>Whole genome shotgun sequence of Brevibacillus agri NBRC 15538.</title>
        <authorList>
            <person name="Hosoyama A."/>
            <person name="Uohara A."/>
            <person name="Ohji S."/>
            <person name="Ichikawa N."/>
        </authorList>
    </citation>
    <scope>NUCLEOTIDE SEQUENCE [LARGE SCALE GENOMIC DNA]</scope>
    <source>
        <strain evidence="3 6">NBRC 15538</strain>
    </source>
</reference>
<evidence type="ECO:0000313" key="3">
    <source>
        <dbReference type="EMBL" id="GED28278.1"/>
    </source>
</evidence>
<comment type="caution">
    <text evidence="4">The sequence shown here is derived from an EMBL/GenBank/DDBJ whole genome shotgun (WGS) entry which is preliminary data.</text>
</comment>
<dbReference type="SUPFAM" id="SSF109604">
    <property type="entry name" value="HD-domain/PDEase-like"/>
    <property type="match status" value="1"/>
</dbReference>
<name>A0A3M8BFJ3_9BACL</name>
<dbReference type="Gene3D" id="1.10.3090.10">
    <property type="entry name" value="cca-adding enzyme, domain 2"/>
    <property type="match status" value="1"/>
</dbReference>
<keyword evidence="6" id="KW-1185">Reference proteome</keyword>
<dbReference type="EMBL" id="BJOD01000065">
    <property type="protein sequence ID" value="GED28278.1"/>
    <property type="molecule type" value="Genomic_DNA"/>
</dbReference>
<feature type="domain" description="HD" evidence="2">
    <location>
        <begin position="200"/>
        <end position="316"/>
    </location>
</feature>
<dbReference type="RefSeq" id="WP_122952387.1">
    <property type="nucleotide sequence ID" value="NZ_BJOD01000065.1"/>
</dbReference>
<dbReference type="InterPro" id="IPR006674">
    <property type="entry name" value="HD_domain"/>
</dbReference>
<dbReference type="PANTHER" id="PTHR47545:SF1">
    <property type="entry name" value="MULTIFUNCTIONAL CCA PROTEIN"/>
    <property type="match status" value="1"/>
</dbReference>
<dbReference type="PANTHER" id="PTHR47545">
    <property type="entry name" value="MULTIFUNCTIONAL CCA PROTEIN"/>
    <property type="match status" value="1"/>
</dbReference>
<dbReference type="InterPro" id="IPR027417">
    <property type="entry name" value="P-loop_NTPase"/>
</dbReference>
<evidence type="ECO:0000256" key="1">
    <source>
        <dbReference type="ARBA" id="ARBA00022741"/>
    </source>
</evidence>
<dbReference type="GO" id="GO:0000166">
    <property type="term" value="F:nucleotide binding"/>
    <property type="evidence" value="ECO:0007669"/>
    <property type="project" value="UniProtKB-KW"/>
</dbReference>
<keyword evidence="1" id="KW-0547">Nucleotide-binding</keyword>
<dbReference type="Proteomes" id="UP000276178">
    <property type="component" value="Unassembled WGS sequence"/>
</dbReference>
<dbReference type="EMBL" id="RHHN01000001">
    <property type="protein sequence ID" value="RNB62188.1"/>
    <property type="molecule type" value="Genomic_DNA"/>
</dbReference>
<dbReference type="InterPro" id="IPR050124">
    <property type="entry name" value="tRNA_CCA-adding_enzyme"/>
</dbReference>
<evidence type="ECO:0000259" key="2">
    <source>
        <dbReference type="Pfam" id="PF01966"/>
    </source>
</evidence>
<dbReference type="GeneID" id="82810181"/>
<organism evidence="4 5">
    <name type="scientific">Brevibacillus agri</name>
    <dbReference type="NCBI Taxonomy" id="51101"/>
    <lineage>
        <taxon>Bacteria</taxon>
        <taxon>Bacillati</taxon>
        <taxon>Bacillota</taxon>
        <taxon>Bacilli</taxon>
        <taxon>Bacillales</taxon>
        <taxon>Paenibacillaceae</taxon>
        <taxon>Brevibacillus</taxon>
    </lineage>
</organism>
<dbReference type="Gene3D" id="3.40.50.300">
    <property type="entry name" value="P-loop containing nucleotide triphosphate hydrolases"/>
    <property type="match status" value="1"/>
</dbReference>
<dbReference type="OrthoDB" id="9805698at2"/>
<sequence length="319" mass="36447">MNKLIMMVGIPGSGKTRAAEQIAKKERAVLVSTDAVRLELFGDEAKRRKNPLVFQAVYARIGQAFAAGSDVVFDATNVDRDKRIAVLERFAPAIAECYYLNTPFDVCLQRNQARKRKLDASVLEKYRKNLHFPLHREGFSTVHLVHQPAAYGMTKEAFTALLQSEPAYDELFAAMGKVSFFQQMKDFPQDNPHHQHTLCRHTYHVLEYVNTFYEEDDKLLLQIVALFHDVGKLYTKVFKEAKGHYSYYRHEYVSSQIAAHFLKELGFADAFVFQAVALIEMHMKIAYGGDEGASEIYHLAGADLLTKLYFFKEADHYGK</sequence>
<dbReference type="Proteomes" id="UP000317180">
    <property type="component" value="Unassembled WGS sequence"/>
</dbReference>
<dbReference type="Pfam" id="PF01966">
    <property type="entry name" value="HD"/>
    <property type="match status" value="1"/>
</dbReference>
<dbReference type="AlphaFoldDB" id="A0A3M8BFJ3"/>
<gene>
    <name evidence="3" type="ORF">BAG01nite_43800</name>
    <name evidence="4" type="ORF">EB820_00465</name>
</gene>
<dbReference type="Pfam" id="PF13671">
    <property type="entry name" value="AAA_33"/>
    <property type="match status" value="1"/>
</dbReference>
<evidence type="ECO:0000313" key="6">
    <source>
        <dbReference type="Proteomes" id="UP000317180"/>
    </source>
</evidence>
<evidence type="ECO:0000313" key="4">
    <source>
        <dbReference type="EMBL" id="RNB62188.1"/>
    </source>
</evidence>
<dbReference type="SUPFAM" id="SSF52540">
    <property type="entry name" value="P-loop containing nucleoside triphosphate hydrolases"/>
    <property type="match status" value="1"/>
</dbReference>
<evidence type="ECO:0000313" key="5">
    <source>
        <dbReference type="Proteomes" id="UP000276178"/>
    </source>
</evidence>
<accession>A0A3M8BFJ3</accession>
<proteinExistence type="predicted"/>
<protein>
    <submittedName>
        <fullName evidence="4">HD domain-containing protein</fullName>
    </submittedName>
</protein>